<feature type="compositionally biased region" description="Low complexity" evidence="5">
    <location>
        <begin position="25"/>
        <end position="36"/>
    </location>
</feature>
<keyword evidence="4 6" id="KW-0472">Membrane</keyword>
<evidence type="ECO:0000256" key="5">
    <source>
        <dbReference type="SAM" id="MobiDB-lite"/>
    </source>
</evidence>
<evidence type="ECO:0000256" key="3">
    <source>
        <dbReference type="ARBA" id="ARBA00022989"/>
    </source>
</evidence>
<dbReference type="GO" id="GO:0022857">
    <property type="term" value="F:transmembrane transporter activity"/>
    <property type="evidence" value="ECO:0007669"/>
    <property type="project" value="InterPro"/>
</dbReference>
<feature type="transmembrane region" description="Helical" evidence="6">
    <location>
        <begin position="51"/>
        <end position="71"/>
    </location>
</feature>
<dbReference type="EMBL" id="JOWA01000044">
    <property type="protein sequence ID" value="KEZ46138.1"/>
    <property type="molecule type" value="Genomic_DNA"/>
</dbReference>
<dbReference type="OrthoDB" id="194139at2759"/>
<feature type="region of interest" description="Disordered" evidence="5">
    <location>
        <begin position="1"/>
        <end position="40"/>
    </location>
</feature>
<evidence type="ECO:0000256" key="6">
    <source>
        <dbReference type="SAM" id="Phobius"/>
    </source>
</evidence>
<sequence>MTIGTDSERAPLLGPGNENHRIDFDTSTSESDTASTVLPPATRPISPAKRILVLVLSFTLLITLAIGGSLLDVPIAEIQEGNICRHIHGPDFDPGKCKDKDVQSELSLIRGWDTTFTLVPSLLTSVPYGAVADRYGRTLVLGLSLLGVTLKAASDALVCAMPHVFQPRTIWLGSLFQFLGGGGTVSSAMIYTIVADISTEEQRVSTFFYIGASLMGGALIANPIVYIAMKRGAWFAAITGLTCLFVSTAIGFLTPETLDNAAAVKISPADHPANGSSQADDAPPLRTGDTTSPSSANHPSSAQHNSTSQPPRPLNTILPRAVAALTHTAHSARFLFWDHKLVGLLLISLTLEIFGRSSFLQLMQYATKRYGMSYSEAGLLQSVTAFTTLVLLLVILPGTSRLLHTLRVSEREKELRLAQVSAVLSAAGTILQGLAETKTLLVAGIVVAGMGGGYTFMIRSLMTSLVGGHEIGVMYTSIAFVDTFAVLTAGPMFAGLFNIGLVWGDAWVGLPFTVAGWVLVAAAVLVRVIRSSMVVGVGKVDDGESDEGASGD</sequence>
<protein>
    <recommendedName>
        <fullName evidence="9">Major facilitator superfamily (MFS) profile domain-containing protein</fullName>
    </recommendedName>
</protein>
<organism evidence="7 8">
    <name type="scientific">Pseudallescheria apiosperma</name>
    <name type="common">Scedosporium apiospermum</name>
    <dbReference type="NCBI Taxonomy" id="563466"/>
    <lineage>
        <taxon>Eukaryota</taxon>
        <taxon>Fungi</taxon>
        <taxon>Dikarya</taxon>
        <taxon>Ascomycota</taxon>
        <taxon>Pezizomycotina</taxon>
        <taxon>Sordariomycetes</taxon>
        <taxon>Hypocreomycetidae</taxon>
        <taxon>Microascales</taxon>
        <taxon>Microascaceae</taxon>
        <taxon>Scedosporium</taxon>
    </lineage>
</organism>
<dbReference type="AlphaFoldDB" id="A0A084GFM6"/>
<dbReference type="OMA" id="SCLICWF"/>
<dbReference type="GeneID" id="27719152"/>
<feature type="transmembrane region" description="Helical" evidence="6">
    <location>
        <begin position="206"/>
        <end position="227"/>
    </location>
</feature>
<dbReference type="InterPro" id="IPR011701">
    <property type="entry name" value="MFS"/>
</dbReference>
<feature type="compositionally biased region" description="Polar residues" evidence="5">
    <location>
        <begin position="288"/>
        <end position="309"/>
    </location>
</feature>
<evidence type="ECO:0000256" key="2">
    <source>
        <dbReference type="ARBA" id="ARBA00022692"/>
    </source>
</evidence>
<dbReference type="Pfam" id="PF07690">
    <property type="entry name" value="MFS_1"/>
    <property type="match status" value="1"/>
</dbReference>
<gene>
    <name evidence="7" type="ORF">SAPIO_CDS1000</name>
</gene>
<feature type="transmembrane region" description="Helical" evidence="6">
    <location>
        <begin position="341"/>
        <end position="359"/>
    </location>
</feature>
<feature type="transmembrane region" description="Helical" evidence="6">
    <location>
        <begin position="170"/>
        <end position="194"/>
    </location>
</feature>
<evidence type="ECO:0000256" key="1">
    <source>
        <dbReference type="ARBA" id="ARBA00004141"/>
    </source>
</evidence>
<accession>A0A084GFM6</accession>
<comment type="caution">
    <text evidence="7">The sequence shown here is derived from an EMBL/GenBank/DDBJ whole genome shotgun (WGS) entry which is preliminary data.</text>
</comment>
<feature type="transmembrane region" description="Helical" evidence="6">
    <location>
        <begin position="473"/>
        <end position="494"/>
    </location>
</feature>
<evidence type="ECO:0000256" key="4">
    <source>
        <dbReference type="ARBA" id="ARBA00023136"/>
    </source>
</evidence>
<evidence type="ECO:0000313" key="8">
    <source>
        <dbReference type="Proteomes" id="UP000028545"/>
    </source>
</evidence>
<dbReference type="Proteomes" id="UP000028545">
    <property type="component" value="Unassembled WGS sequence"/>
</dbReference>
<dbReference type="PANTHER" id="PTHR23507:SF1">
    <property type="entry name" value="FI18259P1-RELATED"/>
    <property type="match status" value="1"/>
</dbReference>
<dbReference type="SUPFAM" id="SSF103473">
    <property type="entry name" value="MFS general substrate transporter"/>
    <property type="match status" value="1"/>
</dbReference>
<feature type="transmembrane region" description="Helical" evidence="6">
    <location>
        <begin position="506"/>
        <end position="529"/>
    </location>
</feature>
<feature type="transmembrane region" description="Helical" evidence="6">
    <location>
        <begin position="379"/>
        <end position="396"/>
    </location>
</feature>
<dbReference type="RefSeq" id="XP_016645937.1">
    <property type="nucleotide sequence ID" value="XM_016783663.1"/>
</dbReference>
<feature type="region of interest" description="Disordered" evidence="5">
    <location>
        <begin position="269"/>
        <end position="313"/>
    </location>
</feature>
<dbReference type="KEGG" id="sapo:SAPIO_CDS1000"/>
<name>A0A084GFM6_PSEDA</name>
<evidence type="ECO:0008006" key="9">
    <source>
        <dbReference type="Google" id="ProtNLM"/>
    </source>
</evidence>
<evidence type="ECO:0000313" key="7">
    <source>
        <dbReference type="EMBL" id="KEZ46138.1"/>
    </source>
</evidence>
<reference evidence="7 8" key="1">
    <citation type="journal article" date="2014" name="Genome Announc.">
        <title>Draft genome sequence of the pathogenic fungus Scedosporium apiospermum.</title>
        <authorList>
            <person name="Vandeputte P."/>
            <person name="Ghamrawi S."/>
            <person name="Rechenmann M."/>
            <person name="Iltis A."/>
            <person name="Giraud S."/>
            <person name="Fleury M."/>
            <person name="Thornton C."/>
            <person name="Delhaes L."/>
            <person name="Meyer W."/>
            <person name="Papon N."/>
            <person name="Bouchara J.P."/>
        </authorList>
    </citation>
    <scope>NUCLEOTIDE SEQUENCE [LARGE SCALE GENOMIC DNA]</scope>
    <source>
        <strain evidence="7 8">IHEM 14462</strain>
    </source>
</reference>
<feature type="transmembrane region" description="Helical" evidence="6">
    <location>
        <begin position="233"/>
        <end position="253"/>
    </location>
</feature>
<dbReference type="InterPro" id="IPR036259">
    <property type="entry name" value="MFS_trans_sf"/>
</dbReference>
<dbReference type="VEuPathDB" id="FungiDB:SAPIO_CDS1000"/>
<dbReference type="Gene3D" id="1.20.1250.20">
    <property type="entry name" value="MFS general substrate transporter like domains"/>
    <property type="match status" value="1"/>
</dbReference>
<proteinExistence type="predicted"/>
<feature type="transmembrane region" description="Helical" evidence="6">
    <location>
        <begin position="441"/>
        <end position="461"/>
    </location>
</feature>
<keyword evidence="8" id="KW-1185">Reference proteome</keyword>
<dbReference type="GO" id="GO:0016020">
    <property type="term" value="C:membrane"/>
    <property type="evidence" value="ECO:0007669"/>
    <property type="project" value="UniProtKB-SubCell"/>
</dbReference>
<keyword evidence="2 6" id="KW-0812">Transmembrane</keyword>
<comment type="subcellular location">
    <subcellularLocation>
        <location evidence="1">Membrane</location>
        <topology evidence="1">Multi-pass membrane protein</topology>
    </subcellularLocation>
</comment>
<dbReference type="HOGENOM" id="CLU_013756_2_1_1"/>
<keyword evidence="3 6" id="KW-1133">Transmembrane helix</keyword>
<dbReference type="PANTHER" id="PTHR23507">
    <property type="entry name" value="ZGC:174356"/>
    <property type="match status" value="1"/>
</dbReference>